<feature type="transmembrane region" description="Helical" evidence="11">
    <location>
        <begin position="91"/>
        <end position="111"/>
    </location>
</feature>
<evidence type="ECO:0000256" key="8">
    <source>
        <dbReference type="ARBA" id="ARBA00022989"/>
    </source>
</evidence>
<keyword evidence="10 11" id="KW-0472">Membrane</keyword>
<keyword evidence="6 11" id="KW-0812">Transmembrane</keyword>
<evidence type="ECO:0000313" key="13">
    <source>
        <dbReference type="EMBL" id="NBZ88491.1"/>
    </source>
</evidence>
<dbReference type="PANTHER" id="PTHR30561:SF9">
    <property type="entry name" value="4-AMINO-4-DEOXY-L-ARABINOSE-PHOSPHOUNDECAPRENOL FLIPPASE SUBUNIT ARNF-RELATED"/>
    <property type="match status" value="1"/>
</dbReference>
<accession>A0AAE5BV25</accession>
<comment type="subcellular location">
    <subcellularLocation>
        <location evidence="1">Cell membrane</location>
        <topology evidence="1">Multi-pass membrane protein</topology>
    </subcellularLocation>
</comment>
<evidence type="ECO:0000256" key="11">
    <source>
        <dbReference type="SAM" id="Phobius"/>
    </source>
</evidence>
<feature type="domain" description="EamA" evidence="12">
    <location>
        <begin position="144"/>
        <end position="276"/>
    </location>
</feature>
<evidence type="ECO:0000256" key="2">
    <source>
        <dbReference type="ARBA" id="ARBA00022475"/>
    </source>
</evidence>
<dbReference type="InterPro" id="IPR037185">
    <property type="entry name" value="EmrE-like"/>
</dbReference>
<evidence type="ECO:0000256" key="9">
    <source>
        <dbReference type="ARBA" id="ARBA00023098"/>
    </source>
</evidence>
<feature type="transmembrane region" description="Helical" evidence="11">
    <location>
        <begin position="117"/>
        <end position="136"/>
    </location>
</feature>
<keyword evidence="7" id="KW-0448">Lipopolysaccharide biosynthesis</keyword>
<dbReference type="Proteomes" id="UP001193501">
    <property type="component" value="Unassembled WGS sequence"/>
</dbReference>
<protein>
    <submittedName>
        <fullName evidence="13">EamA family transporter</fullName>
    </submittedName>
</protein>
<keyword evidence="3" id="KW-0444">Lipid biosynthesis</keyword>
<keyword evidence="9" id="KW-0443">Lipid metabolism</keyword>
<evidence type="ECO:0000256" key="10">
    <source>
        <dbReference type="ARBA" id="ARBA00023136"/>
    </source>
</evidence>
<feature type="transmembrane region" description="Helical" evidence="11">
    <location>
        <begin position="30"/>
        <end position="49"/>
    </location>
</feature>
<dbReference type="GO" id="GO:0009103">
    <property type="term" value="P:lipopolysaccharide biosynthetic process"/>
    <property type="evidence" value="ECO:0007669"/>
    <property type="project" value="UniProtKB-KW"/>
</dbReference>
<evidence type="ECO:0000256" key="1">
    <source>
        <dbReference type="ARBA" id="ARBA00004651"/>
    </source>
</evidence>
<evidence type="ECO:0000256" key="7">
    <source>
        <dbReference type="ARBA" id="ARBA00022985"/>
    </source>
</evidence>
<reference evidence="13" key="1">
    <citation type="submission" date="2020-01" db="EMBL/GenBank/DDBJ databases">
        <authorList>
            <person name="Chen W.-M."/>
        </authorList>
    </citation>
    <scope>NUCLEOTIDE SEQUENCE</scope>
    <source>
        <strain evidence="13">CYK-10</strain>
    </source>
</reference>
<comment type="caution">
    <text evidence="13">The sequence shown here is derived from an EMBL/GenBank/DDBJ whole genome shotgun (WGS) entry which is preliminary data.</text>
</comment>
<feature type="transmembrane region" description="Helical" evidence="11">
    <location>
        <begin position="143"/>
        <end position="160"/>
    </location>
</feature>
<evidence type="ECO:0000256" key="4">
    <source>
        <dbReference type="ARBA" id="ARBA00022519"/>
    </source>
</evidence>
<gene>
    <name evidence="13" type="ORF">GV832_12935</name>
</gene>
<sequence>MSLFVMLAVLGSAFFHALWNTLIKSGTNRMAATVILSLGEIPFGIAVAVSRPMLATEALPWVFAAGCTHFFYKLFLTLAYQRGDLSRVYPIARGTAPLIIAVVSATFLGEVLTPHEFAGIMVLGLGILMMAGGAILGGENRRLIPFALGSAVATSIYTMIDAHGAKVSGDAVAYVAWVFIADGLFFSVGVTAWKGLGFLPREVKPWVTGLTAAAASYVAYAISIWATTVAPVSLVAALRETSILFAVVMGWIFFHERMTRSKALAALVIVGGVVLTRL</sequence>
<dbReference type="Pfam" id="PF00892">
    <property type="entry name" value="EamA"/>
    <property type="match status" value="2"/>
</dbReference>
<keyword evidence="2" id="KW-1003">Cell membrane</keyword>
<evidence type="ECO:0000313" key="14">
    <source>
        <dbReference type="Proteomes" id="UP001193501"/>
    </source>
</evidence>
<keyword evidence="14" id="KW-1185">Reference proteome</keyword>
<dbReference type="PANTHER" id="PTHR30561">
    <property type="entry name" value="SMR FAMILY PROTON-DEPENDENT DRUG EFFLUX TRANSPORTER SUGE"/>
    <property type="match status" value="1"/>
</dbReference>
<proteinExistence type="predicted"/>
<organism evidence="13 14">
    <name type="scientific">Stagnihabitans tardus</name>
    <dbReference type="NCBI Taxonomy" id="2699202"/>
    <lineage>
        <taxon>Bacteria</taxon>
        <taxon>Pseudomonadati</taxon>
        <taxon>Pseudomonadota</taxon>
        <taxon>Alphaproteobacteria</taxon>
        <taxon>Rhodobacterales</taxon>
        <taxon>Paracoccaceae</taxon>
        <taxon>Stagnihabitans</taxon>
    </lineage>
</organism>
<feature type="transmembrane region" description="Helical" evidence="11">
    <location>
        <begin position="172"/>
        <end position="193"/>
    </location>
</feature>
<evidence type="ECO:0000256" key="5">
    <source>
        <dbReference type="ARBA" id="ARBA00022556"/>
    </source>
</evidence>
<dbReference type="AlphaFoldDB" id="A0AAE5BV25"/>
<evidence type="ECO:0000256" key="3">
    <source>
        <dbReference type="ARBA" id="ARBA00022516"/>
    </source>
</evidence>
<keyword evidence="8 11" id="KW-1133">Transmembrane helix</keyword>
<feature type="transmembrane region" description="Helical" evidence="11">
    <location>
        <begin position="205"/>
        <end position="226"/>
    </location>
</feature>
<evidence type="ECO:0000256" key="6">
    <source>
        <dbReference type="ARBA" id="ARBA00022692"/>
    </source>
</evidence>
<dbReference type="GO" id="GO:0022857">
    <property type="term" value="F:transmembrane transporter activity"/>
    <property type="evidence" value="ECO:0007669"/>
    <property type="project" value="InterPro"/>
</dbReference>
<evidence type="ECO:0000259" key="12">
    <source>
        <dbReference type="Pfam" id="PF00892"/>
    </source>
</evidence>
<feature type="domain" description="EamA" evidence="12">
    <location>
        <begin position="5"/>
        <end position="130"/>
    </location>
</feature>
<dbReference type="InterPro" id="IPR000390">
    <property type="entry name" value="Small_drug/metabolite_transptr"/>
</dbReference>
<keyword evidence="5" id="KW-0441">Lipid A biosynthesis</keyword>
<dbReference type="GO" id="GO:0005886">
    <property type="term" value="C:plasma membrane"/>
    <property type="evidence" value="ECO:0007669"/>
    <property type="project" value="UniProtKB-SubCell"/>
</dbReference>
<feature type="transmembrane region" description="Helical" evidence="11">
    <location>
        <begin position="61"/>
        <end position="79"/>
    </location>
</feature>
<dbReference type="RefSeq" id="WP_168775305.1">
    <property type="nucleotide sequence ID" value="NZ_JAABNR010000011.1"/>
</dbReference>
<keyword evidence="4" id="KW-0997">Cell inner membrane</keyword>
<feature type="transmembrane region" description="Helical" evidence="11">
    <location>
        <begin position="232"/>
        <end position="254"/>
    </location>
</feature>
<dbReference type="GO" id="GO:0009245">
    <property type="term" value="P:lipid A biosynthetic process"/>
    <property type="evidence" value="ECO:0007669"/>
    <property type="project" value="UniProtKB-KW"/>
</dbReference>
<dbReference type="Gene3D" id="1.10.3730.20">
    <property type="match status" value="2"/>
</dbReference>
<dbReference type="InterPro" id="IPR000620">
    <property type="entry name" value="EamA_dom"/>
</dbReference>
<feature type="transmembrane region" description="Helical" evidence="11">
    <location>
        <begin position="6"/>
        <end position="23"/>
    </location>
</feature>
<dbReference type="EMBL" id="JAABNR010000011">
    <property type="protein sequence ID" value="NBZ88491.1"/>
    <property type="molecule type" value="Genomic_DNA"/>
</dbReference>
<name>A0AAE5BV25_9RHOB</name>
<dbReference type="SUPFAM" id="SSF103481">
    <property type="entry name" value="Multidrug resistance efflux transporter EmrE"/>
    <property type="match status" value="2"/>
</dbReference>